<organism evidence="17 18">
    <name type="scientific">Acanthaster planci</name>
    <name type="common">Crown-of-thorns starfish</name>
    <dbReference type="NCBI Taxonomy" id="133434"/>
    <lineage>
        <taxon>Eukaryota</taxon>
        <taxon>Metazoa</taxon>
        <taxon>Echinodermata</taxon>
        <taxon>Eleutherozoa</taxon>
        <taxon>Asterozoa</taxon>
        <taxon>Asteroidea</taxon>
        <taxon>Valvatacea</taxon>
        <taxon>Valvatida</taxon>
        <taxon>Acanthasteridae</taxon>
        <taxon>Acanthaster</taxon>
    </lineage>
</organism>
<feature type="compositionally biased region" description="Low complexity" evidence="15">
    <location>
        <begin position="399"/>
        <end position="413"/>
    </location>
</feature>
<feature type="coiled-coil region" evidence="14">
    <location>
        <begin position="294"/>
        <end position="328"/>
    </location>
</feature>
<dbReference type="InterPro" id="IPR019131">
    <property type="entry name" value="Cortactin-binding_p2_N"/>
</dbReference>
<dbReference type="Pfam" id="PF25408">
    <property type="entry name" value="AAA_lid_NAV1"/>
    <property type="match status" value="1"/>
</dbReference>
<dbReference type="PRINTS" id="PR01217">
    <property type="entry name" value="PRICHEXTENSN"/>
</dbReference>
<feature type="compositionally biased region" description="Acidic residues" evidence="15">
    <location>
        <begin position="1752"/>
        <end position="1761"/>
    </location>
</feature>
<dbReference type="InterPro" id="IPR003593">
    <property type="entry name" value="AAA+_ATPase"/>
</dbReference>
<evidence type="ECO:0000256" key="4">
    <source>
        <dbReference type="ARBA" id="ARBA00022481"/>
    </source>
</evidence>
<dbReference type="Pfam" id="PF00023">
    <property type="entry name" value="Ank"/>
    <property type="match status" value="1"/>
</dbReference>
<dbReference type="SUPFAM" id="SSF52540">
    <property type="entry name" value="P-loop containing nucleoside triphosphate hydrolases"/>
    <property type="match status" value="1"/>
</dbReference>
<dbReference type="Proteomes" id="UP000694845">
    <property type="component" value="Unplaced"/>
</dbReference>
<dbReference type="PANTHER" id="PTHR23166:SF5">
    <property type="entry name" value="CTTNBP2 N-TERMINAL-LIKE PROTEIN"/>
    <property type="match status" value="1"/>
</dbReference>
<feature type="compositionally biased region" description="Basic and acidic residues" evidence="15">
    <location>
        <begin position="1701"/>
        <end position="1710"/>
    </location>
</feature>
<reference evidence="18" key="1">
    <citation type="submission" date="2025-08" db="UniProtKB">
        <authorList>
            <consortium name="RefSeq"/>
        </authorList>
    </citation>
    <scope>IDENTIFICATION</scope>
</reference>
<dbReference type="GO" id="GO:0043197">
    <property type="term" value="C:dendritic spine"/>
    <property type="evidence" value="ECO:0007669"/>
    <property type="project" value="UniProtKB-SubCell"/>
</dbReference>
<gene>
    <name evidence="18" type="primary">LOC110974159</name>
</gene>
<feature type="region of interest" description="Disordered" evidence="15">
    <location>
        <begin position="1685"/>
        <end position="1761"/>
    </location>
</feature>
<evidence type="ECO:0000313" key="17">
    <source>
        <dbReference type="Proteomes" id="UP000694845"/>
    </source>
</evidence>
<dbReference type="KEGG" id="aplc:110974159"/>
<evidence type="ECO:0000256" key="13">
    <source>
        <dbReference type="PROSITE-ProRule" id="PRU00023"/>
    </source>
</evidence>
<keyword evidence="5" id="KW-0963">Cytoplasm</keyword>
<keyword evidence="13" id="KW-0040">ANK repeat</keyword>
<dbReference type="SUPFAM" id="SSF48403">
    <property type="entry name" value="Ankyrin repeat"/>
    <property type="match status" value="1"/>
</dbReference>
<feature type="coiled-coil region" evidence="14">
    <location>
        <begin position="241"/>
        <end position="268"/>
    </location>
</feature>
<feature type="compositionally biased region" description="Polar residues" evidence="15">
    <location>
        <begin position="1626"/>
        <end position="1648"/>
    </location>
</feature>
<feature type="compositionally biased region" description="Polar residues" evidence="15">
    <location>
        <begin position="801"/>
        <end position="816"/>
    </location>
</feature>
<dbReference type="PROSITE" id="PS50088">
    <property type="entry name" value="ANK_REPEAT"/>
    <property type="match status" value="4"/>
</dbReference>
<sequence>MSGAVGLLAEITLDQFGSCGLSNPTSAGNPTTSDTSADCSTQRPSRGIMNFSKADLLRLLGLLEAELQARELVIVSLKAERVKLLRPAGSQQRYTLANPYTALGRDLDSDSKDNTNSSSGNTEEDDQENKGSNALACLEAMVAKHKKAEAEMRTQLEGLKKSHAKVVAELDEEKRKHASDTAQGDDVTYMLEKERERLAQQLEFERAQQKKLEKETKRSQAALIQERKKHLQFAKVILDERKVLLMELGEMKQHMEELEDMMIVKEAQLASAKGCLQKERKRLTKMEAGMEKRLSEFDIEREQLRAKLNREESRTRELREELDVANNCINDLQLSLAEARHTDASNGNQHNPTSATNGGDAKGKPLGRVTGSPISAAKTGKISTPRGIRTPPRYDKSEGSSSGSEELCSPLSPVTSATKHVPGKPQKNSYQPQYGTTVKPTDARSVESDNGKPEVKASAKQKGSLLYSKGNGKPLSPASSLDRLNRAHTSSPPPQRGSKIPSSTGNTTRSSLMSPQQNRKGSAEIEKPSPRQPPAQVPSPKPTATNLVRPTALSSSPFLRAVDAFKAGPKKAAGLPGAQPSPVVFQPANKAPSPSVPKAAVSPLVSTTKKPQTFKPPTPTQPAMPVSKINPPSPSSAISPTGAEPSSQPAKTGVQPPTFTPPVKRTVSPRGTPPPVPPNKPTLIPQKTNASSSPCTSTTTITSPATTPLSRPDANKNTCPLAPPPVSVRRSDSLVEARRQFYTNKLSGGQTNPRGGGLDNQLLISANNNSNNSNALDTLAIDTNDDFLYDASEQPGPPLQNHAQAAPTAQKSTTQVGGDMQSVLKLSGATPIHSDHGFYHNTLGPRPEGSSPVIARLPPSTASPSSPLHLAAVEGDTATICRLIEENHSPTIREIDGSTPVHAAAEHGQLDCLELLLDLGGDANIARTDGVTPLHSAAGQGHAGCLSALLDRDCNLCTPDSLGWYPLHWAAANGHAECVRILIDRGAPRDCVTKGGWTPLHCAAKYSHAECLQILLYHAYPTAATTTHPDNSQPADRAVSCDLLNMADQEGWTAAHVAASTGQKECLEVLCNYGDLNLDARDKWRKTPIDVSIDSCKEFFSNLVGRTVHVSISLGGNTNNLLSNQREANQCYVAGQLTVRPGMTWTTFDRCMASVLCSHSRDLEGYARLKSEPDNESDEGSDCGQDLGLNAGSIDSYVAGNLQWSPGKGPQSMQPYELFGLTTDVVVHLCGIDAGRLDQLAYETLIPTATLQNYVRLIEQYKSVVFYGPAGTGKTLLASRLAEYVKTKQHQLNLKSTIHHIALHSKMNQQDLTKLLCSKGVFIQSSDLTTPKAFPILVIDNLDKSTLPGVLSDLLKGLEHRGTQQPIQLSSPQGSGQFHLHPECTFICTMDKSSSGLDLSSQHCFRWVQLHHDREPVASTLPRYLLRRLVSHTGGRLPQAEDPAYRAMEWVCHVWQRLNDCFLRLKLKPALLGPRHFRACPVDSEGPNSVFRWFCLSWNHAIAPQIEDTLRRKSSSNSHNYQRLVSTTLYVLLQRAVFPGCPFTGEEADDYMSSFRGVNELLAQLSSQKTNSLKRSPRRSKSLDRNKSSNKAALMASKRQSALDLDSQHADLHRSTRSMIPRRVPKSQSKLTSDGNSNPVGTIQQDLIPSSPIEDSDLLESLLQLQGCPLDSDMDQLTQLQENLLGRKPGGSGAGAGVDKAAADKGKKTGDPGAGSEKQMKRPSPDDGTAGAPGGAAGRHEKLRKKNKDEDGVWDVWEETV</sequence>
<dbReference type="InterPro" id="IPR002110">
    <property type="entry name" value="Ankyrin_rpt"/>
</dbReference>
<evidence type="ECO:0000256" key="14">
    <source>
        <dbReference type="SAM" id="Coils"/>
    </source>
</evidence>
<dbReference type="PANTHER" id="PTHR23166">
    <property type="entry name" value="FILAMIN/GPBP-INTERACTING PROTEIN"/>
    <property type="match status" value="1"/>
</dbReference>
<comment type="subunit">
    <text evidence="12">Interacts with CTTN/cortactin SH3 domain. Interacts with STRN, STRN4/zinedin and MOB4/phocein; this interactions mediate the association with the STRIPAK core complex and may regulate dendritic spine distribution of the STRIPAK complex in hippocampal neurons. Activation of glutamate receptors weakens the interaction with STRN and STRN4.</text>
</comment>
<feature type="compositionally biased region" description="Polar residues" evidence="15">
    <location>
        <begin position="344"/>
        <end position="357"/>
    </location>
</feature>
<keyword evidence="7" id="KW-0677">Repeat</keyword>
<keyword evidence="17" id="KW-1185">Reference proteome</keyword>
<dbReference type="CTD" id="83992"/>
<feature type="compositionally biased region" description="Low complexity" evidence="15">
    <location>
        <begin position="570"/>
        <end position="580"/>
    </location>
</feature>
<dbReference type="SMART" id="SM00382">
    <property type="entry name" value="AAA"/>
    <property type="match status" value="1"/>
</dbReference>
<feature type="compositionally biased region" description="Low complexity" evidence="15">
    <location>
        <begin position="681"/>
        <end position="710"/>
    </location>
</feature>
<proteinExistence type="predicted"/>
<feature type="region of interest" description="Disordered" evidence="15">
    <location>
        <begin position="570"/>
        <end position="727"/>
    </location>
</feature>
<dbReference type="GO" id="GO:0016887">
    <property type="term" value="F:ATP hydrolysis activity"/>
    <property type="evidence" value="ECO:0007669"/>
    <property type="project" value="InterPro"/>
</dbReference>
<dbReference type="InterPro" id="IPR050719">
    <property type="entry name" value="Cortactin-Actin_Reg"/>
</dbReference>
<dbReference type="InterPro" id="IPR036770">
    <property type="entry name" value="Ankyrin_rpt-contain_sf"/>
</dbReference>
<keyword evidence="8" id="KW-0770">Synapse</keyword>
<comment type="function">
    <text evidence="11">Regulates the dendritic spine distribution of CTTN/cortactin in hippocampal neurons, and thus controls dendritic spinogenesis and dendritic spine maintenance. Associates with the striatin-interacting phosphatase and kinase (STRIPAK) core complex to regulate dendritic spine distribution of the STRIPAK complex in hippocampal neurons.</text>
</comment>
<evidence type="ECO:0000256" key="9">
    <source>
        <dbReference type="ARBA" id="ARBA00023054"/>
    </source>
</evidence>
<evidence type="ECO:0000256" key="5">
    <source>
        <dbReference type="ARBA" id="ARBA00022490"/>
    </source>
</evidence>
<dbReference type="GO" id="GO:0005938">
    <property type="term" value="C:cell cortex"/>
    <property type="evidence" value="ECO:0007669"/>
    <property type="project" value="UniProtKB-SubCell"/>
</dbReference>
<evidence type="ECO:0000259" key="16">
    <source>
        <dbReference type="SMART" id="SM00382"/>
    </source>
</evidence>
<evidence type="ECO:0000256" key="2">
    <source>
        <dbReference type="ARBA" id="ARBA00004552"/>
    </source>
</evidence>
<name>A0A8B7XKD4_ACAPL</name>
<dbReference type="GO" id="GO:0005524">
    <property type="term" value="F:ATP binding"/>
    <property type="evidence" value="ECO:0007669"/>
    <property type="project" value="InterPro"/>
</dbReference>
<feature type="repeat" description="ANK" evidence="13">
    <location>
        <begin position="929"/>
        <end position="961"/>
    </location>
</feature>
<feature type="compositionally biased region" description="Basic and acidic residues" evidence="15">
    <location>
        <begin position="441"/>
        <end position="457"/>
    </location>
</feature>
<protein>
    <recommendedName>
        <fullName evidence="3">Cortactin-binding protein 2</fullName>
    </recommendedName>
</protein>
<evidence type="ECO:0000313" key="18">
    <source>
        <dbReference type="RefSeq" id="XP_022081264.1"/>
    </source>
</evidence>
<feature type="compositionally biased region" description="Polar residues" evidence="15">
    <location>
        <begin position="426"/>
        <end position="439"/>
    </location>
</feature>
<feature type="compositionally biased region" description="Polar residues" evidence="15">
    <location>
        <begin position="542"/>
        <end position="552"/>
    </location>
</feature>
<dbReference type="Gene3D" id="3.40.50.300">
    <property type="entry name" value="P-loop containing nucleotide triphosphate hydrolases"/>
    <property type="match status" value="1"/>
</dbReference>
<dbReference type="Pfam" id="PF09727">
    <property type="entry name" value="CortBP2"/>
    <property type="match status" value="1"/>
</dbReference>
<evidence type="ECO:0000256" key="11">
    <source>
        <dbReference type="ARBA" id="ARBA00044742"/>
    </source>
</evidence>
<feature type="region of interest" description="Disordered" evidence="15">
    <location>
        <begin position="23"/>
        <end position="43"/>
    </location>
</feature>
<evidence type="ECO:0000256" key="15">
    <source>
        <dbReference type="SAM" id="MobiDB-lite"/>
    </source>
</evidence>
<feature type="compositionally biased region" description="Pro residues" evidence="15">
    <location>
        <begin position="671"/>
        <end position="680"/>
    </location>
</feature>
<keyword evidence="10" id="KW-0966">Cell projection</keyword>
<evidence type="ECO:0000256" key="10">
    <source>
        <dbReference type="ARBA" id="ARBA00023273"/>
    </source>
</evidence>
<feature type="region of interest" description="Disordered" evidence="15">
    <location>
        <begin position="836"/>
        <end position="866"/>
    </location>
</feature>
<feature type="repeat" description="ANK" evidence="13">
    <location>
        <begin position="962"/>
        <end position="994"/>
    </location>
</feature>
<dbReference type="InterPro" id="IPR027417">
    <property type="entry name" value="P-loop_NTPase"/>
</dbReference>
<dbReference type="GeneID" id="110974159"/>
<dbReference type="InterPro" id="IPR057568">
    <property type="entry name" value="CortBP2_NAV1-like_AAA_lid"/>
</dbReference>
<keyword evidence="9 14" id="KW-0175">Coiled coil</keyword>
<dbReference type="Pfam" id="PF00004">
    <property type="entry name" value="AAA"/>
    <property type="match status" value="1"/>
</dbReference>
<keyword evidence="4" id="KW-0488">Methylation</keyword>
<dbReference type="Pfam" id="PF13637">
    <property type="entry name" value="Ank_4"/>
    <property type="match status" value="1"/>
</dbReference>
<feature type="coiled-coil region" evidence="14">
    <location>
        <begin position="156"/>
        <end position="215"/>
    </location>
</feature>
<dbReference type="Pfam" id="PF12796">
    <property type="entry name" value="Ank_2"/>
    <property type="match status" value="1"/>
</dbReference>
<feature type="compositionally biased region" description="Low complexity" evidence="15">
    <location>
        <begin position="855"/>
        <end position="866"/>
    </location>
</feature>
<dbReference type="InterPro" id="IPR003959">
    <property type="entry name" value="ATPase_AAA_core"/>
</dbReference>
<feature type="region of interest" description="Disordered" evidence="15">
    <location>
        <begin position="96"/>
        <end position="131"/>
    </location>
</feature>
<feature type="region of interest" description="Disordered" evidence="15">
    <location>
        <begin position="342"/>
        <end position="552"/>
    </location>
</feature>
<feature type="repeat" description="ANK" evidence="13">
    <location>
        <begin position="995"/>
        <end position="1016"/>
    </location>
</feature>
<accession>A0A8B7XKD4</accession>
<evidence type="ECO:0000256" key="7">
    <source>
        <dbReference type="ARBA" id="ARBA00022737"/>
    </source>
</evidence>
<feature type="domain" description="AAA+ ATPase" evidence="16">
    <location>
        <begin position="1260"/>
        <end position="1436"/>
    </location>
</feature>
<dbReference type="OrthoDB" id="6021133at2759"/>
<feature type="repeat" description="ANK" evidence="13">
    <location>
        <begin position="896"/>
        <end position="928"/>
    </location>
</feature>
<evidence type="ECO:0000256" key="6">
    <source>
        <dbReference type="ARBA" id="ARBA00022553"/>
    </source>
</evidence>
<evidence type="ECO:0000256" key="3">
    <source>
        <dbReference type="ARBA" id="ARBA00017042"/>
    </source>
</evidence>
<feature type="compositionally biased region" description="Polar residues" evidence="15">
    <location>
        <begin position="500"/>
        <end position="520"/>
    </location>
</feature>
<feature type="compositionally biased region" description="Low complexity" evidence="15">
    <location>
        <begin position="587"/>
        <end position="613"/>
    </location>
</feature>
<keyword evidence="6" id="KW-0597">Phosphoprotein</keyword>
<evidence type="ECO:0000256" key="1">
    <source>
        <dbReference type="ARBA" id="ARBA00004544"/>
    </source>
</evidence>
<evidence type="ECO:0000256" key="12">
    <source>
        <dbReference type="ARBA" id="ARBA00044767"/>
    </source>
</evidence>
<dbReference type="PROSITE" id="PS50297">
    <property type="entry name" value="ANK_REP_REGION"/>
    <property type="match status" value="4"/>
</dbReference>
<comment type="subcellular location">
    <subcellularLocation>
        <location evidence="2">Cell projection</location>
        <location evidence="2">Dendritic spine</location>
    </subcellularLocation>
    <subcellularLocation>
        <location evidence="1">Cytoplasm</location>
        <location evidence="1">Cell cortex</location>
    </subcellularLocation>
</comment>
<feature type="region of interest" description="Disordered" evidence="15">
    <location>
        <begin position="1566"/>
        <end position="1649"/>
    </location>
</feature>
<dbReference type="Gene3D" id="1.25.40.20">
    <property type="entry name" value="Ankyrin repeat-containing domain"/>
    <property type="match status" value="2"/>
</dbReference>
<evidence type="ECO:0000256" key="8">
    <source>
        <dbReference type="ARBA" id="ARBA00023018"/>
    </source>
</evidence>
<dbReference type="SMART" id="SM00248">
    <property type="entry name" value="ANK"/>
    <property type="match status" value="7"/>
</dbReference>
<feature type="compositionally biased region" description="Pro residues" evidence="15">
    <location>
        <begin position="530"/>
        <end position="541"/>
    </location>
</feature>
<feature type="region of interest" description="Disordered" evidence="15">
    <location>
        <begin position="792"/>
        <end position="818"/>
    </location>
</feature>
<dbReference type="RefSeq" id="XP_022081264.1">
    <property type="nucleotide sequence ID" value="XM_022225572.1"/>
</dbReference>